<dbReference type="AlphaFoldDB" id="A0A2N0VJI5"/>
<dbReference type="InterPro" id="IPR025187">
    <property type="entry name" value="DUF4112"/>
</dbReference>
<evidence type="ECO:0000313" key="3">
    <source>
        <dbReference type="Proteomes" id="UP000233398"/>
    </source>
</evidence>
<keyword evidence="1" id="KW-1133">Transmembrane helix</keyword>
<sequence>MKTNPSTHQKSRKFAELLDSWFTIPGTNIKVGLDPILGLVTGLGDLAGASLSVYFMFYATKLGAKTSVLLRMFMNILADLIIGMIPVLGDLFDVAWKANLRNAKLLEKQEAEPDKLGNESTVMMWVLFIALVLILIGIVIAIVWAVAEAWNLLFR</sequence>
<proteinExistence type="predicted"/>
<protein>
    <submittedName>
        <fullName evidence="2">DUF4112 domain-containing protein</fullName>
    </submittedName>
</protein>
<dbReference type="PANTHER" id="PTHR35519">
    <property type="entry name" value="MEMBRANE PROTEINS"/>
    <property type="match status" value="1"/>
</dbReference>
<comment type="caution">
    <text evidence="2">The sequence shown here is derived from an EMBL/GenBank/DDBJ whole genome shotgun (WGS) entry which is preliminary data.</text>
</comment>
<reference evidence="2 3" key="1">
    <citation type="submission" date="2017-11" db="EMBL/GenBank/DDBJ databases">
        <title>Rhodohalobacter 15182 sp. nov., isolated from a salt lake.</title>
        <authorList>
            <person name="Han S."/>
        </authorList>
    </citation>
    <scope>NUCLEOTIDE SEQUENCE [LARGE SCALE GENOMIC DNA]</scope>
    <source>
        <strain evidence="2 3">15182</strain>
    </source>
</reference>
<keyword evidence="1" id="KW-0812">Transmembrane</keyword>
<dbReference type="EMBL" id="PISP01000001">
    <property type="protein sequence ID" value="PKD44340.1"/>
    <property type="molecule type" value="Genomic_DNA"/>
</dbReference>
<evidence type="ECO:0000313" key="2">
    <source>
        <dbReference type="EMBL" id="PKD44340.1"/>
    </source>
</evidence>
<dbReference type="OrthoDB" id="513552at2"/>
<dbReference type="Proteomes" id="UP000233398">
    <property type="component" value="Unassembled WGS sequence"/>
</dbReference>
<evidence type="ECO:0000256" key="1">
    <source>
        <dbReference type="SAM" id="Phobius"/>
    </source>
</evidence>
<accession>A0A2N0VJI5</accession>
<name>A0A2N0VJI5_9BACT</name>
<dbReference type="PANTHER" id="PTHR35519:SF2">
    <property type="entry name" value="PH DOMAIN PROTEIN"/>
    <property type="match status" value="1"/>
</dbReference>
<gene>
    <name evidence="2" type="ORF">CWD77_02400</name>
</gene>
<feature type="transmembrane region" description="Helical" evidence="1">
    <location>
        <begin position="69"/>
        <end position="89"/>
    </location>
</feature>
<organism evidence="2 3">
    <name type="scientific">Rhodohalobacter barkolensis</name>
    <dbReference type="NCBI Taxonomy" id="2053187"/>
    <lineage>
        <taxon>Bacteria</taxon>
        <taxon>Pseudomonadati</taxon>
        <taxon>Balneolota</taxon>
        <taxon>Balneolia</taxon>
        <taxon>Balneolales</taxon>
        <taxon>Balneolaceae</taxon>
        <taxon>Rhodohalobacter</taxon>
    </lineage>
</organism>
<feature type="transmembrane region" description="Helical" evidence="1">
    <location>
        <begin position="122"/>
        <end position="147"/>
    </location>
</feature>
<feature type="transmembrane region" description="Helical" evidence="1">
    <location>
        <begin position="36"/>
        <end position="57"/>
    </location>
</feature>
<dbReference type="Pfam" id="PF13430">
    <property type="entry name" value="DUF4112"/>
    <property type="match status" value="1"/>
</dbReference>
<dbReference type="RefSeq" id="WP_101071632.1">
    <property type="nucleotide sequence ID" value="NZ_PISP01000001.1"/>
</dbReference>
<keyword evidence="3" id="KW-1185">Reference proteome</keyword>
<keyword evidence="1" id="KW-0472">Membrane</keyword>